<organism evidence="2 3">
    <name type="scientific">Peptostreptococcus russellii</name>
    <dbReference type="NCBI Taxonomy" id="215200"/>
    <lineage>
        <taxon>Bacteria</taxon>
        <taxon>Bacillati</taxon>
        <taxon>Bacillota</taxon>
        <taxon>Clostridia</taxon>
        <taxon>Peptostreptococcales</taxon>
        <taxon>Peptostreptococcaceae</taxon>
        <taxon>Peptostreptococcus</taxon>
    </lineage>
</organism>
<sequence length="175" mass="20622">MKNKSNQRKGYILIESLLYINAVFIISLSLALIIFFSIKMYKDTIIINDLKETALVVEDRIKYDIRESIGFDSFRVDNSSKVNQKFLEDGYKKIKVLYYNSYDSDNGSLICKKKIINNNNTISIGMKGQYQIGNYVKAMYIKEKKNEKEKVYKVSFIIVYENKNREYSSYFDAYF</sequence>
<evidence type="ECO:0000313" key="3">
    <source>
        <dbReference type="Proteomes" id="UP000241434"/>
    </source>
</evidence>
<evidence type="ECO:0000256" key="1">
    <source>
        <dbReference type="SAM" id="Phobius"/>
    </source>
</evidence>
<accession>A0A2P7Q187</accession>
<evidence type="ECO:0000313" key="2">
    <source>
        <dbReference type="EMBL" id="PSJ31700.1"/>
    </source>
</evidence>
<proteinExistence type="predicted"/>
<comment type="caution">
    <text evidence="2">The sequence shown here is derived from an EMBL/GenBank/DDBJ whole genome shotgun (WGS) entry which is preliminary data.</text>
</comment>
<keyword evidence="1" id="KW-0812">Transmembrane</keyword>
<reference evidence="2" key="1">
    <citation type="thesis" date="2015" institute="Rutgers" country="The State University of New Jersey, 14 College Farm Rd., New Brunswick, NJ, USA">
        <title>Ammonia toxicity in bacteria and its implications for treatment of and resource recovery from highly nitrogenous organic wastes.</title>
        <authorList>
            <person name="Luther A.K."/>
        </authorList>
    </citation>
    <scope>NUCLEOTIDE SEQUENCE</scope>
    <source>
        <strain evidence="2">RT-10B</strain>
    </source>
</reference>
<dbReference type="Proteomes" id="UP000241434">
    <property type="component" value="Unassembled WGS sequence"/>
</dbReference>
<dbReference type="RefSeq" id="WP_106776438.1">
    <property type="nucleotide sequence ID" value="NZ_JYGE01000003.1"/>
</dbReference>
<feature type="transmembrane region" description="Helical" evidence="1">
    <location>
        <begin position="12"/>
        <end position="38"/>
    </location>
</feature>
<name>A0A2P7Q187_9FIRM</name>
<dbReference type="AlphaFoldDB" id="A0A2P7Q187"/>
<keyword evidence="1" id="KW-1133">Transmembrane helix</keyword>
<protein>
    <submittedName>
        <fullName evidence="2">Uncharacterized protein</fullName>
    </submittedName>
</protein>
<keyword evidence="3" id="KW-1185">Reference proteome</keyword>
<dbReference type="EMBL" id="JYGE01000003">
    <property type="protein sequence ID" value="PSJ31700.1"/>
    <property type="molecule type" value="Genomic_DNA"/>
</dbReference>
<keyword evidence="1" id="KW-0472">Membrane</keyword>
<dbReference type="OrthoDB" id="1752047at2"/>
<gene>
    <name evidence="2" type="ORF">UF10_03455</name>
</gene>